<organism evidence="3">
    <name type="scientific">Brachypodium distachyon</name>
    <name type="common">Purple false brome</name>
    <name type="synonym">Trachynia distachya</name>
    <dbReference type="NCBI Taxonomy" id="15368"/>
    <lineage>
        <taxon>Eukaryota</taxon>
        <taxon>Viridiplantae</taxon>
        <taxon>Streptophyta</taxon>
        <taxon>Embryophyta</taxon>
        <taxon>Tracheophyta</taxon>
        <taxon>Spermatophyta</taxon>
        <taxon>Magnoliopsida</taxon>
        <taxon>Liliopsida</taxon>
        <taxon>Poales</taxon>
        <taxon>Poaceae</taxon>
        <taxon>BOP clade</taxon>
        <taxon>Pooideae</taxon>
        <taxon>Stipodae</taxon>
        <taxon>Brachypodieae</taxon>
        <taxon>Brachypodium</taxon>
    </lineage>
</organism>
<dbReference type="HOGENOM" id="CLU_091162_0_0_1"/>
<reference evidence="3" key="2">
    <citation type="submission" date="2017-06" db="EMBL/GenBank/DDBJ databases">
        <title>WGS assembly of Brachypodium distachyon.</title>
        <authorList>
            <consortium name="The International Brachypodium Initiative"/>
            <person name="Lucas S."/>
            <person name="Harmon-Smith M."/>
            <person name="Lail K."/>
            <person name="Tice H."/>
            <person name="Grimwood J."/>
            <person name="Bruce D."/>
            <person name="Barry K."/>
            <person name="Shu S."/>
            <person name="Lindquist E."/>
            <person name="Wang M."/>
            <person name="Pitluck S."/>
            <person name="Vogel J.P."/>
            <person name="Garvin D.F."/>
            <person name="Mockler T.C."/>
            <person name="Schmutz J."/>
            <person name="Rokhsar D."/>
            <person name="Bevan M.W."/>
        </authorList>
    </citation>
    <scope>NUCLEOTIDE SEQUENCE</scope>
    <source>
        <strain evidence="3">Bd21</strain>
    </source>
</reference>
<protein>
    <recommendedName>
        <fullName evidence="2">DUF4408 domain-containing protein</fullName>
    </recommendedName>
</protein>
<dbReference type="EMBL" id="CM000883">
    <property type="protein sequence ID" value="KQJ86791.1"/>
    <property type="molecule type" value="Genomic_DNA"/>
</dbReference>
<dbReference type="OrthoDB" id="781735at2759"/>
<dbReference type="AlphaFoldDB" id="I1III8"/>
<evidence type="ECO:0000313" key="3">
    <source>
        <dbReference type="EMBL" id="KQJ86791.1"/>
    </source>
</evidence>
<feature type="transmembrane region" description="Helical" evidence="1">
    <location>
        <begin position="46"/>
        <end position="64"/>
    </location>
</feature>
<dbReference type="STRING" id="15368.I1III8"/>
<reference evidence="3 4" key="1">
    <citation type="journal article" date="2010" name="Nature">
        <title>Genome sequencing and analysis of the model grass Brachypodium distachyon.</title>
        <authorList>
            <consortium name="International Brachypodium Initiative"/>
        </authorList>
    </citation>
    <scope>NUCLEOTIDE SEQUENCE [LARGE SCALE GENOMIC DNA]</scope>
    <source>
        <strain evidence="3">Bd21</strain>
        <strain evidence="4">cv. Bd21</strain>
    </source>
</reference>
<keyword evidence="5" id="KW-1185">Reference proteome</keyword>
<feature type="domain" description="DUF4408" evidence="2">
    <location>
        <begin position="24"/>
        <end position="68"/>
    </location>
</feature>
<dbReference type="GeneID" id="100830658"/>
<dbReference type="RefSeq" id="XP_003576342.1">
    <property type="nucleotide sequence ID" value="XM_003576294.4"/>
</dbReference>
<dbReference type="Gramene" id="KQJ86791">
    <property type="protein sequence ID" value="KQJ86791"/>
    <property type="gene ID" value="BRADI_4g07730v3"/>
</dbReference>
<dbReference type="Pfam" id="PF14364">
    <property type="entry name" value="DUF4408"/>
    <property type="match status" value="1"/>
</dbReference>
<dbReference type="PANTHER" id="PTHR35762:SF8">
    <property type="entry name" value="EXPRESSED PROTEIN"/>
    <property type="match status" value="1"/>
</dbReference>
<evidence type="ECO:0000313" key="5">
    <source>
        <dbReference type="Proteomes" id="UP000008810"/>
    </source>
</evidence>
<keyword evidence="1" id="KW-1133">Transmembrane helix</keyword>
<dbReference type="OMA" id="IVAPKCL"/>
<dbReference type="eggNOG" id="ENOG502S0IX">
    <property type="taxonomic scope" value="Eukaryota"/>
</dbReference>
<reference evidence="4" key="3">
    <citation type="submission" date="2018-08" db="UniProtKB">
        <authorList>
            <consortium name="EnsemblPlants"/>
        </authorList>
    </citation>
    <scope>IDENTIFICATION</scope>
    <source>
        <strain evidence="4">cv. Bd21</strain>
    </source>
</reference>
<sequence length="201" mass="22074">MDIQSCVKASLLALGLLSLATSLPHLYSCLRTFLVVSLPSVASAVTAPKCLFVFSNIIVVFLVGECKLSHGGKSPDIGDDDVLNDQRQEQEEEFHQEELVMETALGALVVTGASEQEEEGNMAVVQEEEGSLVVLQEGHHVVQMDQDEGSIMEVRVGFTLEEEEESSGLPAADELNRRVEDFIARFNMERQLEARMLVCCC</sequence>
<accession>I1III8</accession>
<evidence type="ECO:0000313" key="4">
    <source>
        <dbReference type="EnsemblPlants" id="KQJ86791"/>
    </source>
</evidence>
<proteinExistence type="predicted"/>
<gene>
    <name evidence="4" type="primary">LOC100830658</name>
    <name evidence="3" type="ORF">BRADI_4g07730v3</name>
</gene>
<keyword evidence="1" id="KW-0472">Membrane</keyword>
<dbReference type="Proteomes" id="UP000008810">
    <property type="component" value="Chromosome 4"/>
</dbReference>
<keyword evidence="1" id="KW-0812">Transmembrane</keyword>
<dbReference type="EnsemblPlants" id="KQJ86791">
    <property type="protein sequence ID" value="KQJ86791"/>
    <property type="gene ID" value="BRADI_4g07730v3"/>
</dbReference>
<evidence type="ECO:0000259" key="2">
    <source>
        <dbReference type="Pfam" id="PF14364"/>
    </source>
</evidence>
<dbReference type="InterPro" id="IPR025520">
    <property type="entry name" value="DUF4408"/>
</dbReference>
<name>I1III8_BRADI</name>
<dbReference type="KEGG" id="bdi:100830658"/>
<evidence type="ECO:0000256" key="1">
    <source>
        <dbReference type="SAM" id="Phobius"/>
    </source>
</evidence>
<dbReference type="PANTHER" id="PTHR35762">
    <property type="entry name" value="TRANSMEMBRANE PROTEIN"/>
    <property type="match status" value="1"/>
</dbReference>